<keyword evidence="3" id="KW-1185">Reference proteome</keyword>
<dbReference type="InterPro" id="IPR026377">
    <property type="entry name" value="Cell_surface_SprA"/>
</dbReference>
<accession>A0AAE3SJC3</accession>
<evidence type="ECO:0000259" key="1">
    <source>
        <dbReference type="Pfam" id="PF14349"/>
    </source>
</evidence>
<dbReference type="RefSeq" id="WP_301198967.1">
    <property type="nucleotide sequence ID" value="NZ_JAPDPI010000013.1"/>
</dbReference>
<comment type="caution">
    <text evidence="2">The sequence shown here is derived from an EMBL/GenBank/DDBJ whole genome shotgun (WGS) entry which is preliminary data.</text>
</comment>
<feature type="domain" description="Gliding motility protein SprA N-terminal" evidence="1">
    <location>
        <begin position="1100"/>
        <end position="1613"/>
    </location>
</feature>
<dbReference type="InterPro" id="IPR025684">
    <property type="entry name" value="SprA_N_dom"/>
</dbReference>
<evidence type="ECO:0000313" key="3">
    <source>
        <dbReference type="Proteomes" id="UP001207408"/>
    </source>
</evidence>
<dbReference type="Pfam" id="PF14349">
    <property type="entry name" value="SprA_N"/>
    <property type="match status" value="2"/>
</dbReference>
<organism evidence="2 3">
    <name type="scientific">Plebeiibacterium marinum</name>
    <dbReference type="NCBI Taxonomy" id="2992111"/>
    <lineage>
        <taxon>Bacteria</taxon>
        <taxon>Pseudomonadati</taxon>
        <taxon>Bacteroidota</taxon>
        <taxon>Bacteroidia</taxon>
        <taxon>Marinilabiliales</taxon>
        <taxon>Marinilabiliaceae</taxon>
        <taxon>Plebeiibacterium</taxon>
    </lineage>
</organism>
<feature type="domain" description="Gliding motility protein SprA N-terminal" evidence="1">
    <location>
        <begin position="106"/>
        <end position="458"/>
    </location>
</feature>
<evidence type="ECO:0000313" key="2">
    <source>
        <dbReference type="EMBL" id="MCW3805597.1"/>
    </source>
</evidence>
<protein>
    <submittedName>
        <fullName evidence="2">Cell surface protein SprA</fullName>
    </submittedName>
</protein>
<reference evidence="2" key="1">
    <citation type="submission" date="2022-10" db="EMBL/GenBank/DDBJ databases">
        <authorList>
            <person name="Yu W.X."/>
        </authorList>
    </citation>
    <scope>NUCLEOTIDE SEQUENCE</scope>
    <source>
        <strain evidence="2">D04</strain>
    </source>
</reference>
<proteinExistence type="predicted"/>
<dbReference type="Proteomes" id="UP001207408">
    <property type="component" value="Unassembled WGS sequence"/>
</dbReference>
<dbReference type="EMBL" id="JAPDPI010000013">
    <property type="protein sequence ID" value="MCW3805597.1"/>
    <property type="molecule type" value="Genomic_DNA"/>
</dbReference>
<sequence length="2470" mass="281947">MRKVFKYKLASISILISLVFITNYNLSAGNSLPPLLQEPDSLSQETRFPIINNNSNNPFLKPEQKSAFKFPESENLRYTTKYNPQTGEVSFFRKVGNIDVRLPYTMTLEEYMDEDVRNSMLAYWEGRARTVDSDDKFSIFNPSIKLGGELDNLLGGNLINIKPQGRAELRIGVNQTKIDNPTLQEDLRKTTTFDFEEKIQMNIQGSIGDKLKMGINYNTEATFEFENEMKLEYEGKEDDIIQSIEAGNVSLSLPGTLITGSQSLFGIKTDLQFGKLSVSAIASQQKGETTVMDVQGGAQQQEYELPINEYDKNRHFFLSNYFRDLYDDAQKNYPILSRISIKKVEVWITNRAGNFDDARNIIGFMDIGETQENIYNNTLWQDSKPGARFEERNPSNNTNNLYNQMNTTYSAIRDINQVTQTLQGLSGSGFTNGQDYEKIENARLLSASEYTLNSRLGFISLNSSLNSDEVLAVAFEYDYNGQTYTVGEFTNSGNDASTSLFLKLLKSTNLTPSVKPTWDLMMKNIYSIGAYQVNREDFVFDIAYVDDSTGAYINYLPETELFADRKDSIPLLLRLMNLDRLNNALDPIPDGVFDYIESQTIYPQNGRIIFPVLEPFGSHLEEVINSSTSISSVDKQELIDKYVYQALYDSTQTLATQSSEKNKFWLRGTYKSSTSSEIALNAQNIPQGSVIVTAGGIKLTENVDYTVDYSFGTVKIINQGLLESGTPIKISLESQSLFNLQTKTLLGTHLNYQFNDNFNIGATIEYLREQPLTQKVNIGDEPIANTIYGFNTSYYTETQWLTNVLNKLPGLQVKEPSSITFEGEYAQILPGHPDVIESEGQSYIDDFEGTETSIDMRNWTAWSLASAPQGQNELIPNADAINDVISGYDRAKIAWYTIDPLFSRNNQYTPNHITNDLDEQSNHFVREIYEKEIWPEKEAEYGQPTNISVLNVAYYPNEKGPYNYNTDMDQDGQLNNPESRWAGIQRRVETNDFEAANVEFIEFWMMDPYVYEQNSDNRGELYFNLGNVSEDILNDSRKFFEQGMPGPDEPFDVDQTAWGYVPTKQSLVNAFSNEAATRIMQDIGFDGLTSEQESTFHQSYMDAVENMYNTGQLTDEAYQNIISDPSSDDYHYFRGSDFDSEKTGILDRYKNFNGPEGNSVPSEYSPESYSTAAISLPDMEDINKDNTLSENESYFQYKVSLAPENMVVGKNYITDKRVATVNLKNNQQEEVTWYQFRIPVSVPEETIGNISDLRSIRFMRMFMQGFNDTTILRFASLDLVRSEWRKYTNDLTERDEFLNESQSENAQFTTGAVNIEENADRSPINYVLPPGIDRVIDPANPQIRQLNEQSITIKVTDLPKNDRRAIYKTVNMDILQYGRLKMEVHAEELVGEENSIGDNKVRAFIRLGSDLKDNYYEYEVPLEMTQHGATDAEDVWPENNQFDFPLSVFQTAKLNRNQSNTSSSDVYMMQDGQNWAKIKGNPNLGNIRTIMIGVRSTVAEKPVSFETWFNELRLTNFDERGGWAANARMNIKLSDLGNISLAGNTSSVGFGSVDQSVSERSQEDFYQYDMATNLELGKFLGANSRLSVPFYYAQSKEVTTPEYYPLDPDIKLDVVLDNAKTSAERDSIKKLSQDVVKRKSVNFTNVRLKPKNNKAKIYDVSNLSATYAYNETTSRDVNTEKAIDKDFKAVLAYNFNNKPKNYQPFKQSKALKGKAFKIIKDFNFYLMPTQISYRTEMLRDYKQTELRNVNNPEYKIPVTVSKDFNWNRYFDLRFNFTKSLKFDFSSATNARIDEPDGIVDRDEYKDEYELWRDSVLTNIYNGGRTTNYQHNFNANYNLPINKLPYLNWVNSNIRYSGRYNWQTAPQSTDESIKWGNTITNGNNIQGSVNLNMNTLYNQSKYLKELSRKYSGTNKQKKTNQKKTVRYNDDGIDLVKGQSYIINHKLKTNNVRVRMFDQNGRTARGKVVPVNETKAEFIPEADYKNARVMVTGTVVEKTTILGTILDYSAMLATGIKNASLSYTESNSTTLPGYLPTSKFMGTDNYNGFNAPGYNFIAGFQDRQFARKAAQKGWITVDTINQPYLMTHMEDLTLKVTIQPINGLRIDLNTNRRFANNMDEYYYKSGSSFEAYNTRESGNFSMTYNIIRTAFKDVSKKGTYESETYNTFLQNRSKIAQRLENKKLAARPGYITEATALDENNPNPNGYGLNSQDVLIPAFLAAYSGTNTDNIFTDLFPSVLKMQPNWRLTYNGLSKIKLFKKYIRSFDVNHTYKSSYRVSSYTSNIDYDEDASGISWIRDVQENFISEYQVNSVTLEESFRPLIGFNITWKNSLITKFEIDKSRGLNLSLTSNQLIENYDDKFTVGLGYRFDKMDMILGSGRGAKKMSSDLNLRFDLSVKDNIALIRRIEEGTSQLTSGSKITTIKFTADYVLSDRFNMQLFYDRAVNKPYISTSYPTTTSNFGVSFSFSLTQ</sequence>
<gene>
    <name evidence="2" type="primary">sprA</name>
    <name evidence="2" type="ORF">OM074_08145</name>
</gene>
<name>A0AAE3SJC3_9BACT</name>
<dbReference type="NCBIfam" id="TIGR04189">
    <property type="entry name" value="surface_SprA"/>
    <property type="match status" value="1"/>
</dbReference>